<proteinExistence type="predicted"/>
<organism evidence="1 2">
    <name type="scientific">Orbilia brochopaga</name>
    <dbReference type="NCBI Taxonomy" id="3140254"/>
    <lineage>
        <taxon>Eukaryota</taxon>
        <taxon>Fungi</taxon>
        <taxon>Dikarya</taxon>
        <taxon>Ascomycota</taxon>
        <taxon>Pezizomycotina</taxon>
        <taxon>Orbiliomycetes</taxon>
        <taxon>Orbiliales</taxon>
        <taxon>Orbiliaceae</taxon>
        <taxon>Orbilia</taxon>
    </lineage>
</organism>
<accession>A0AAV9UF55</accession>
<reference evidence="1 2" key="1">
    <citation type="submission" date="2019-10" db="EMBL/GenBank/DDBJ databases">
        <authorList>
            <person name="Palmer J.M."/>
        </authorList>
    </citation>
    <scope>NUCLEOTIDE SEQUENCE [LARGE SCALE GENOMIC DNA]</scope>
    <source>
        <strain evidence="1 2">TWF696</strain>
    </source>
</reference>
<evidence type="ECO:0000313" key="1">
    <source>
        <dbReference type="EMBL" id="KAK6338984.1"/>
    </source>
</evidence>
<dbReference type="EMBL" id="JAVHNQ010000009">
    <property type="protein sequence ID" value="KAK6338984.1"/>
    <property type="molecule type" value="Genomic_DNA"/>
</dbReference>
<dbReference type="Proteomes" id="UP001375240">
    <property type="component" value="Unassembled WGS sequence"/>
</dbReference>
<protein>
    <submittedName>
        <fullName evidence="1">Uncharacterized protein</fullName>
    </submittedName>
</protein>
<name>A0AAV9UF55_9PEZI</name>
<keyword evidence="2" id="KW-1185">Reference proteome</keyword>
<sequence length="113" mass="12642">MRALLPSVFVDRPRASGFNILTARRATLFMKHELTVFWLSRVELAPGEGQPKSDEAFPAVAILHGTNRGSDQSLTRSCLSSLRFPHRHLQDLIRSRTAPRIEPGHAEKAREGT</sequence>
<comment type="caution">
    <text evidence="1">The sequence shown here is derived from an EMBL/GenBank/DDBJ whole genome shotgun (WGS) entry which is preliminary data.</text>
</comment>
<dbReference type="AlphaFoldDB" id="A0AAV9UF55"/>
<gene>
    <name evidence="1" type="ORF">TWF696_009780</name>
</gene>
<evidence type="ECO:0000313" key="2">
    <source>
        <dbReference type="Proteomes" id="UP001375240"/>
    </source>
</evidence>